<dbReference type="PANTHER" id="PTHR30244:SF36">
    <property type="entry name" value="3-OXO-GLUCOSE-6-PHOSPHATE:GLUTAMATE AMINOTRANSFERASE"/>
    <property type="match status" value="1"/>
</dbReference>
<dbReference type="InterPro" id="IPR000653">
    <property type="entry name" value="DegT/StrS_aminotransferase"/>
</dbReference>
<name>A0ABV9CAN3_9ACTN</name>
<evidence type="ECO:0000256" key="2">
    <source>
        <dbReference type="ARBA" id="ARBA00037999"/>
    </source>
</evidence>
<dbReference type="InterPro" id="IPR015421">
    <property type="entry name" value="PyrdxlP-dep_Trfase_major"/>
</dbReference>
<keyword evidence="1 3" id="KW-0663">Pyridoxal phosphate</keyword>
<dbReference type="Pfam" id="PF01041">
    <property type="entry name" value="DegT_DnrJ_EryC1"/>
    <property type="match status" value="1"/>
</dbReference>
<evidence type="ECO:0000313" key="5">
    <source>
        <dbReference type="Proteomes" id="UP001596004"/>
    </source>
</evidence>
<dbReference type="Proteomes" id="UP001596004">
    <property type="component" value="Unassembled WGS sequence"/>
</dbReference>
<evidence type="ECO:0000256" key="3">
    <source>
        <dbReference type="RuleBase" id="RU004508"/>
    </source>
</evidence>
<dbReference type="InterPro" id="IPR015422">
    <property type="entry name" value="PyrdxlP-dep_Trfase_small"/>
</dbReference>
<proteinExistence type="inferred from homology"/>
<reference evidence="5" key="1">
    <citation type="journal article" date="2019" name="Int. J. Syst. Evol. Microbiol.">
        <title>The Global Catalogue of Microorganisms (GCM) 10K type strain sequencing project: providing services to taxonomists for standard genome sequencing and annotation.</title>
        <authorList>
            <consortium name="The Broad Institute Genomics Platform"/>
            <consortium name="The Broad Institute Genome Sequencing Center for Infectious Disease"/>
            <person name="Wu L."/>
            <person name="Ma J."/>
        </authorList>
    </citation>
    <scope>NUCLEOTIDE SEQUENCE [LARGE SCALE GENOMIC DNA]</scope>
    <source>
        <strain evidence="5">CGMCC 4.7132</strain>
    </source>
</reference>
<gene>
    <name evidence="4" type="ORF">ACFO60_04165</name>
</gene>
<dbReference type="PIRSF" id="PIRSF000390">
    <property type="entry name" value="PLP_StrS"/>
    <property type="match status" value="1"/>
</dbReference>
<dbReference type="RefSeq" id="WP_380837088.1">
    <property type="nucleotide sequence ID" value="NZ_JBHSFP010000002.1"/>
</dbReference>
<dbReference type="EMBL" id="JBHSFP010000002">
    <property type="protein sequence ID" value="MFC4529951.1"/>
    <property type="molecule type" value="Genomic_DNA"/>
</dbReference>
<keyword evidence="4" id="KW-0808">Transferase</keyword>
<organism evidence="4 5">
    <name type="scientific">Sphaerisporangium dianthi</name>
    <dbReference type="NCBI Taxonomy" id="1436120"/>
    <lineage>
        <taxon>Bacteria</taxon>
        <taxon>Bacillati</taxon>
        <taxon>Actinomycetota</taxon>
        <taxon>Actinomycetes</taxon>
        <taxon>Streptosporangiales</taxon>
        <taxon>Streptosporangiaceae</taxon>
        <taxon>Sphaerisporangium</taxon>
    </lineage>
</organism>
<protein>
    <submittedName>
        <fullName evidence="4">DegT/DnrJ/EryC1/StrS family aminotransferase</fullName>
    </submittedName>
</protein>
<comment type="similarity">
    <text evidence="2 3">Belongs to the DegT/DnrJ/EryC1 family.</text>
</comment>
<dbReference type="GO" id="GO:0008483">
    <property type="term" value="F:transaminase activity"/>
    <property type="evidence" value="ECO:0007669"/>
    <property type="project" value="UniProtKB-KW"/>
</dbReference>
<sequence length="365" mass="38617">MIPFVDLRAAHAEVAEEVLQGFDRVLANTAFVQGPDVAAFEEEYAVFSGVPHCVGVGNGTDAIELALRALDLPADGGVVLPANTFVATAEAVVRAGLRPVLADCDDDHLLLDPASASAAAGPDAVAVIPVHLYGQQAPMAAVHELAARRGLAVVEDAAQSQGAEQAGRPPVGLAATSFYPGKNLGAYGEAGAVLASSPGTARAVRLLTSHGSEVKYRHETLGFNSRLDTLQAVVLRAKLKRLARWNELRRAAADRYEALLSGIEGVRAPRAARGNTHVWHLYVIRVPERDRVLAGLQEAGVQAQIHYPVPVHLQPAFHHLGHGPGDFPVAERAAGEILSLPMHPHLTAGQQEQVAEALDKVLRQL</sequence>
<accession>A0ABV9CAN3</accession>
<evidence type="ECO:0000256" key="1">
    <source>
        <dbReference type="ARBA" id="ARBA00022898"/>
    </source>
</evidence>
<dbReference type="PANTHER" id="PTHR30244">
    <property type="entry name" value="TRANSAMINASE"/>
    <property type="match status" value="1"/>
</dbReference>
<comment type="caution">
    <text evidence="4">The sequence shown here is derived from an EMBL/GenBank/DDBJ whole genome shotgun (WGS) entry which is preliminary data.</text>
</comment>
<keyword evidence="4" id="KW-0032">Aminotransferase</keyword>
<dbReference type="Gene3D" id="3.40.640.10">
    <property type="entry name" value="Type I PLP-dependent aspartate aminotransferase-like (Major domain)"/>
    <property type="match status" value="1"/>
</dbReference>
<keyword evidence="5" id="KW-1185">Reference proteome</keyword>
<dbReference type="SUPFAM" id="SSF53383">
    <property type="entry name" value="PLP-dependent transferases"/>
    <property type="match status" value="1"/>
</dbReference>
<evidence type="ECO:0000313" key="4">
    <source>
        <dbReference type="EMBL" id="MFC4529951.1"/>
    </source>
</evidence>
<dbReference type="CDD" id="cd00616">
    <property type="entry name" value="AHBA_syn"/>
    <property type="match status" value="1"/>
</dbReference>
<dbReference type="InterPro" id="IPR015424">
    <property type="entry name" value="PyrdxlP-dep_Trfase"/>
</dbReference>
<dbReference type="Gene3D" id="3.90.1150.10">
    <property type="entry name" value="Aspartate Aminotransferase, domain 1"/>
    <property type="match status" value="1"/>
</dbReference>